<name>A0A6M0R6J9_9CLOT</name>
<sequence length="427" mass="50655">MNNNLVEVNIKFNESIDGKYINEDNISIKDMKNNNILFKVKLQEKNILNIKLNIQDESSGEYVLEFKNGIYSKEGRKLEGANKIKFFLGKDKVVNNGNRVVKEGNWIYYSGNKKFYTYVGYSPYGEMWKMSIDKSIKYKLSDDFASNLWIDDLWIYYINYKGNEGESCLYRIKKDGTYREKLTDTTVYDLVLCENKIFYSEYMGDFSKNNFQIYSMNKDGEEKNDLENTKGINLQIQGPFLYYLNSEDNYSIHRIRLDNFEKEKLNDVNSKIFMEVHKEWIYFINQDEGFTLYRMIKNGMYTEKLNEDNCSNVIIYNDSIYYCNISEGENYLYKMNLDGSNRQLLIKQDCSREICISNDYIYYVGNDKEGIYRAKIDGNDNRLLIETNVVGLDIVEPFIYYYYLDTKDLTMNLYRMKIDGSQNERVN</sequence>
<dbReference type="InterPro" id="IPR053369">
    <property type="entry name" value="SrfA-induced_signal"/>
</dbReference>
<dbReference type="PANTHER" id="PTHR32256">
    <property type="match status" value="1"/>
</dbReference>
<feature type="domain" description="Prolow-density lipoprotein receptor-related protein 1-like beta-propeller" evidence="1">
    <location>
        <begin position="94"/>
        <end position="366"/>
    </location>
</feature>
<organism evidence="2 3">
    <name type="scientific">Clostridium niameyense</name>
    <dbReference type="NCBI Taxonomy" id="1622073"/>
    <lineage>
        <taxon>Bacteria</taxon>
        <taxon>Bacillati</taxon>
        <taxon>Bacillota</taxon>
        <taxon>Clostridia</taxon>
        <taxon>Eubacteriales</taxon>
        <taxon>Clostridiaceae</taxon>
        <taxon>Clostridium</taxon>
    </lineage>
</organism>
<dbReference type="Gene3D" id="2.120.10.30">
    <property type="entry name" value="TolB, C-terminal domain"/>
    <property type="match status" value="1"/>
</dbReference>
<dbReference type="InterPro" id="IPR011042">
    <property type="entry name" value="6-blade_b-propeller_TolB-like"/>
</dbReference>
<dbReference type="AlphaFoldDB" id="A0A6M0R6J9"/>
<comment type="caution">
    <text evidence="2">The sequence shown here is derived from an EMBL/GenBank/DDBJ whole genome shotgun (WGS) entry which is preliminary data.</text>
</comment>
<reference evidence="2 3" key="1">
    <citation type="submission" date="2019-04" db="EMBL/GenBank/DDBJ databases">
        <title>Genome sequencing of Clostridium botulinum Groups I-IV and Clostridium butyricum.</title>
        <authorList>
            <person name="Brunt J."/>
            <person name="Van Vliet A.H.M."/>
            <person name="Stringer S.C."/>
            <person name="Carter A.T."/>
            <person name="Peck M.W."/>
        </authorList>
    </citation>
    <scope>NUCLEOTIDE SEQUENCE [LARGE SCALE GENOMIC DNA]</scope>
    <source>
        <strain evidence="2 3">IFR 18/094</strain>
    </source>
</reference>
<dbReference type="SUPFAM" id="SSF69304">
    <property type="entry name" value="Tricorn protease N-terminal domain"/>
    <property type="match status" value="2"/>
</dbReference>
<accession>A0A6M0R6J9</accession>
<protein>
    <submittedName>
        <fullName evidence="2">DUF5050 domain-containing protein</fullName>
    </submittedName>
</protein>
<dbReference type="Pfam" id="PF16472">
    <property type="entry name" value="DUF5050"/>
    <property type="match status" value="1"/>
</dbReference>
<dbReference type="Proteomes" id="UP000473885">
    <property type="component" value="Unassembled WGS sequence"/>
</dbReference>
<dbReference type="InterPro" id="IPR032485">
    <property type="entry name" value="LRP1-like_beta_prop"/>
</dbReference>
<dbReference type="EMBL" id="SXDP01000001">
    <property type="protein sequence ID" value="NEZ45811.1"/>
    <property type="molecule type" value="Genomic_DNA"/>
</dbReference>
<gene>
    <name evidence="2" type="ORF">FDF74_01140</name>
</gene>
<evidence type="ECO:0000313" key="3">
    <source>
        <dbReference type="Proteomes" id="UP000473885"/>
    </source>
</evidence>
<evidence type="ECO:0000313" key="2">
    <source>
        <dbReference type="EMBL" id="NEZ45811.1"/>
    </source>
</evidence>
<dbReference type="PANTHER" id="PTHR32256:SF17">
    <property type="entry name" value="EGF-LIKE DOMAIN-CONTAINING PROTEIN"/>
    <property type="match status" value="1"/>
</dbReference>
<evidence type="ECO:0000259" key="1">
    <source>
        <dbReference type="Pfam" id="PF16472"/>
    </source>
</evidence>
<proteinExistence type="predicted"/>
<dbReference type="RefSeq" id="WP_163248205.1">
    <property type="nucleotide sequence ID" value="NZ_SXDP01000001.1"/>
</dbReference>
<keyword evidence="3" id="KW-1185">Reference proteome</keyword>